<comment type="similarity">
    <text evidence="1">Belongs to the acyl coenzyme A hydrolase family.</text>
</comment>
<evidence type="ECO:0000313" key="4">
    <source>
        <dbReference type="Proteomes" id="UP001175271"/>
    </source>
</evidence>
<dbReference type="GO" id="GO:0047617">
    <property type="term" value="F:fatty acyl-CoA hydrolase activity"/>
    <property type="evidence" value="ECO:0007669"/>
    <property type="project" value="TreeGrafter"/>
</dbReference>
<dbReference type="GO" id="GO:0006637">
    <property type="term" value="P:acyl-CoA metabolic process"/>
    <property type="evidence" value="ECO:0007669"/>
    <property type="project" value="TreeGrafter"/>
</dbReference>
<protein>
    <submittedName>
        <fullName evidence="3">Uncharacterized protein</fullName>
    </submittedName>
</protein>
<keyword evidence="4" id="KW-1185">Reference proteome</keyword>
<dbReference type="GO" id="GO:0005739">
    <property type="term" value="C:mitochondrion"/>
    <property type="evidence" value="ECO:0007669"/>
    <property type="project" value="TreeGrafter"/>
</dbReference>
<dbReference type="InterPro" id="IPR029069">
    <property type="entry name" value="HotDog_dom_sf"/>
</dbReference>
<accession>A0AA39HK92</accession>
<gene>
    <name evidence="3" type="ORF">QR680_018428</name>
</gene>
<name>A0AA39HK92_9BILA</name>
<dbReference type="SUPFAM" id="SSF54637">
    <property type="entry name" value="Thioesterase/thiol ester dehydrase-isomerase"/>
    <property type="match status" value="1"/>
</dbReference>
<evidence type="ECO:0000313" key="3">
    <source>
        <dbReference type="EMBL" id="KAK0406197.1"/>
    </source>
</evidence>
<dbReference type="Proteomes" id="UP001175271">
    <property type="component" value="Unassembled WGS sequence"/>
</dbReference>
<organism evidence="3 4">
    <name type="scientific">Steinernema hermaphroditum</name>
    <dbReference type="NCBI Taxonomy" id="289476"/>
    <lineage>
        <taxon>Eukaryota</taxon>
        <taxon>Metazoa</taxon>
        <taxon>Ecdysozoa</taxon>
        <taxon>Nematoda</taxon>
        <taxon>Chromadorea</taxon>
        <taxon>Rhabditida</taxon>
        <taxon>Tylenchina</taxon>
        <taxon>Panagrolaimomorpha</taxon>
        <taxon>Strongyloidoidea</taxon>
        <taxon>Steinernematidae</taxon>
        <taxon>Steinernema</taxon>
    </lineage>
</organism>
<proteinExistence type="inferred from homology"/>
<evidence type="ECO:0000256" key="1">
    <source>
        <dbReference type="ARBA" id="ARBA00010458"/>
    </source>
</evidence>
<sequence length="198" mass="22910">MRDSYSQFTISLEQDAEMRLKYSTAGGNVRFGRILEDLDLFSVWLCYLHDHGAPDELLRPRHARVVVTGSVDRIDLQNFDFAVHRDLILDGHTTMRIYQYNEEGNLDQMLKAKFVMVSRHPKEIEKTMAVHPLVYPTPKEAFIFNQGVDDILERSRMDAKSVFCCPPTNEEYRMIHEKFVQSTNRQGSGSTTLQEGHI</sequence>
<dbReference type="AlphaFoldDB" id="A0AA39HK92"/>
<comment type="caution">
    <text evidence="3">The sequence shown here is derived from an EMBL/GenBank/DDBJ whole genome shotgun (WGS) entry which is preliminary data.</text>
</comment>
<dbReference type="PANTHER" id="PTHR12655:SF0">
    <property type="entry name" value="ACYL-COENZYME A THIOESTERASE 9, MITOCHONDRIAL"/>
    <property type="match status" value="1"/>
</dbReference>
<dbReference type="EMBL" id="JAUCMV010000004">
    <property type="protein sequence ID" value="KAK0406197.1"/>
    <property type="molecule type" value="Genomic_DNA"/>
</dbReference>
<reference evidence="3" key="1">
    <citation type="submission" date="2023-06" db="EMBL/GenBank/DDBJ databases">
        <title>Genomic analysis of the entomopathogenic nematode Steinernema hermaphroditum.</title>
        <authorList>
            <person name="Schwarz E.M."/>
            <person name="Heppert J.K."/>
            <person name="Baniya A."/>
            <person name="Schwartz H.T."/>
            <person name="Tan C.-H."/>
            <person name="Antoshechkin I."/>
            <person name="Sternberg P.W."/>
            <person name="Goodrich-Blair H."/>
            <person name="Dillman A.R."/>
        </authorList>
    </citation>
    <scope>NUCLEOTIDE SEQUENCE</scope>
    <source>
        <strain evidence="3">PS9179</strain>
        <tissue evidence="3">Whole animal</tissue>
    </source>
</reference>
<dbReference type="Gene3D" id="3.10.129.10">
    <property type="entry name" value="Hotdog Thioesterase"/>
    <property type="match status" value="1"/>
</dbReference>
<dbReference type="PANTHER" id="PTHR12655">
    <property type="entry name" value="ACYL-COA THIOESTERASE"/>
    <property type="match status" value="1"/>
</dbReference>
<evidence type="ECO:0000256" key="2">
    <source>
        <dbReference type="ARBA" id="ARBA00022801"/>
    </source>
</evidence>
<keyword evidence="2" id="KW-0378">Hydrolase</keyword>